<evidence type="ECO:0000313" key="9">
    <source>
        <dbReference type="Proteomes" id="UP000027138"/>
    </source>
</evidence>
<protein>
    <submittedName>
        <fullName evidence="8">Uncharacterized protein</fullName>
    </submittedName>
</protein>
<evidence type="ECO:0000256" key="5">
    <source>
        <dbReference type="ARBA" id="ARBA00022989"/>
    </source>
</evidence>
<organism evidence="8 9">
    <name type="scientific">Jatropha curcas</name>
    <name type="common">Barbados nut</name>
    <dbReference type="NCBI Taxonomy" id="180498"/>
    <lineage>
        <taxon>Eukaryota</taxon>
        <taxon>Viridiplantae</taxon>
        <taxon>Streptophyta</taxon>
        <taxon>Embryophyta</taxon>
        <taxon>Tracheophyta</taxon>
        <taxon>Spermatophyta</taxon>
        <taxon>Magnoliopsida</taxon>
        <taxon>eudicotyledons</taxon>
        <taxon>Gunneridae</taxon>
        <taxon>Pentapetalae</taxon>
        <taxon>rosids</taxon>
        <taxon>fabids</taxon>
        <taxon>Malpighiales</taxon>
        <taxon>Euphorbiaceae</taxon>
        <taxon>Crotonoideae</taxon>
        <taxon>Jatropheae</taxon>
        <taxon>Jatropha</taxon>
    </lineage>
</organism>
<keyword evidence="3 7" id="KW-0812">Transmembrane</keyword>
<evidence type="ECO:0000256" key="6">
    <source>
        <dbReference type="ARBA" id="ARBA00023136"/>
    </source>
</evidence>
<dbReference type="KEGG" id="jcu:105648596"/>
<dbReference type="PANTHER" id="PTHR20955:SF1">
    <property type="entry name" value="PROTEIN JAGUNAL HOMOLOG 1"/>
    <property type="match status" value="1"/>
</dbReference>
<comment type="subcellular location">
    <subcellularLocation>
        <location evidence="1">Endoplasmic reticulum membrane</location>
        <topology evidence="1">Multi-pass membrane protein</topology>
    </subcellularLocation>
</comment>
<sequence length="170" mass="18609">MQQRKSGRPSGTDGSDFSYRMVVDSRYTKVAKGKSRLSALISTQAVIQLIGLLNAVLSIPKEKGPDTLAISSSVIGLISLLIGEFGRRRSRVSFLRVYIITSTIATLLSLFCAVSSNSMLEVIWKLNDLERKKFELINSLLLLLGLFVQIFTISTVVSLIGNMSPPKKAS</sequence>
<reference evidence="8 9" key="1">
    <citation type="journal article" date="2014" name="PLoS ONE">
        <title>Global Analysis of Gene Expression Profiles in Physic Nut (Jatropha curcas L.) Seedlings Exposed to Salt Stress.</title>
        <authorList>
            <person name="Zhang L."/>
            <person name="Zhang C."/>
            <person name="Wu P."/>
            <person name="Chen Y."/>
            <person name="Li M."/>
            <person name="Jiang H."/>
            <person name="Wu G."/>
        </authorList>
    </citation>
    <scope>NUCLEOTIDE SEQUENCE [LARGE SCALE GENOMIC DNA]</scope>
    <source>
        <strain evidence="9">cv. GZQX0401</strain>
        <tissue evidence="8">Young leaves</tissue>
    </source>
</reference>
<dbReference type="GO" id="GO:0007029">
    <property type="term" value="P:endoplasmic reticulum organization"/>
    <property type="evidence" value="ECO:0007669"/>
    <property type="project" value="InterPro"/>
</dbReference>
<keyword evidence="5 7" id="KW-1133">Transmembrane helix</keyword>
<evidence type="ECO:0000256" key="2">
    <source>
        <dbReference type="ARBA" id="ARBA00008462"/>
    </source>
</evidence>
<keyword evidence="4" id="KW-0256">Endoplasmic reticulum</keyword>
<dbReference type="EMBL" id="KK915447">
    <property type="protein sequence ID" value="KDP22410.1"/>
    <property type="molecule type" value="Genomic_DNA"/>
</dbReference>
<dbReference type="AlphaFoldDB" id="A0A067JQX3"/>
<dbReference type="Pfam" id="PF07086">
    <property type="entry name" value="Jagunal"/>
    <property type="match status" value="1"/>
</dbReference>
<dbReference type="PANTHER" id="PTHR20955">
    <property type="entry name" value="PROTEIN JAGUNAL HOMOLOG 1"/>
    <property type="match status" value="1"/>
</dbReference>
<evidence type="ECO:0000256" key="3">
    <source>
        <dbReference type="ARBA" id="ARBA00022692"/>
    </source>
</evidence>
<keyword evidence="6 7" id="KW-0472">Membrane</keyword>
<dbReference type="Proteomes" id="UP000027138">
    <property type="component" value="Unassembled WGS sequence"/>
</dbReference>
<proteinExistence type="inferred from homology"/>
<feature type="transmembrane region" description="Helical" evidence="7">
    <location>
        <begin position="37"/>
        <end position="56"/>
    </location>
</feature>
<evidence type="ECO:0000256" key="4">
    <source>
        <dbReference type="ARBA" id="ARBA00022824"/>
    </source>
</evidence>
<gene>
    <name evidence="8" type="ORF">JCGZ_26241</name>
</gene>
<comment type="similarity">
    <text evidence="2">Belongs to the jagunal family.</text>
</comment>
<feature type="transmembrane region" description="Helical" evidence="7">
    <location>
        <begin position="68"/>
        <end position="85"/>
    </location>
</feature>
<dbReference type="OrthoDB" id="1915239at2759"/>
<feature type="transmembrane region" description="Helical" evidence="7">
    <location>
        <begin position="97"/>
        <end position="116"/>
    </location>
</feature>
<name>A0A067JQX3_JATCU</name>
<dbReference type="GO" id="GO:0016192">
    <property type="term" value="P:vesicle-mediated transport"/>
    <property type="evidence" value="ECO:0007669"/>
    <property type="project" value="TreeGrafter"/>
</dbReference>
<evidence type="ECO:0000313" key="8">
    <source>
        <dbReference type="EMBL" id="KDP22410.1"/>
    </source>
</evidence>
<dbReference type="GO" id="GO:0005789">
    <property type="term" value="C:endoplasmic reticulum membrane"/>
    <property type="evidence" value="ECO:0007669"/>
    <property type="project" value="UniProtKB-SubCell"/>
</dbReference>
<feature type="transmembrane region" description="Helical" evidence="7">
    <location>
        <begin position="136"/>
        <end position="160"/>
    </location>
</feature>
<keyword evidence="9" id="KW-1185">Reference proteome</keyword>
<dbReference type="STRING" id="180498.A0A067JQX3"/>
<accession>A0A067JQX3</accession>
<dbReference type="InterPro" id="IPR009787">
    <property type="entry name" value="Jagunal"/>
</dbReference>
<evidence type="ECO:0000256" key="1">
    <source>
        <dbReference type="ARBA" id="ARBA00004477"/>
    </source>
</evidence>
<evidence type="ECO:0000256" key="7">
    <source>
        <dbReference type="SAM" id="Phobius"/>
    </source>
</evidence>